<comment type="caution">
    <text evidence="1">The sequence shown here is derived from an EMBL/GenBank/DDBJ whole genome shotgun (WGS) entry which is preliminary data.</text>
</comment>
<dbReference type="Proteomes" id="UP001595696">
    <property type="component" value="Unassembled WGS sequence"/>
</dbReference>
<reference evidence="2" key="1">
    <citation type="journal article" date="2019" name="Int. J. Syst. Evol. Microbiol.">
        <title>The Global Catalogue of Microorganisms (GCM) 10K type strain sequencing project: providing services to taxonomists for standard genome sequencing and annotation.</title>
        <authorList>
            <consortium name="The Broad Institute Genomics Platform"/>
            <consortium name="The Broad Institute Genome Sequencing Center for Infectious Disease"/>
            <person name="Wu L."/>
            <person name="Ma J."/>
        </authorList>
    </citation>
    <scope>NUCLEOTIDE SEQUENCE [LARGE SCALE GENOMIC DNA]</scope>
    <source>
        <strain evidence="2">CGMCC 4.7330</strain>
    </source>
</reference>
<proteinExistence type="predicted"/>
<protein>
    <recommendedName>
        <fullName evidence="3">ATP/GTP-binding protein</fullName>
    </recommendedName>
</protein>
<organism evidence="1 2">
    <name type="scientific">Nocardia jiangsuensis</name>
    <dbReference type="NCBI Taxonomy" id="1691563"/>
    <lineage>
        <taxon>Bacteria</taxon>
        <taxon>Bacillati</taxon>
        <taxon>Actinomycetota</taxon>
        <taxon>Actinomycetes</taxon>
        <taxon>Mycobacteriales</taxon>
        <taxon>Nocardiaceae</taxon>
        <taxon>Nocardia</taxon>
    </lineage>
</organism>
<name>A0ABV8E002_9NOCA</name>
<sequence>MPRRDLHAVFRSNDPDLRAVDVFTNRESEYEAVVRSIRTVRAETDSQSFDVEDMEQPRRNVLVFYGVGGIGKTTLSKTLTAWLADPRTGPSQWQPPEQALPRTVPIRVDLARSRAVDIESIVLTVRAELSVLGRPMPAFDLALQRYWEHNRPGESLQAHLASHSGLRRFADSLPAQIDSAIGDAAQLLGLPGTVGLLAGRGIAAAIRGLRQRRRRHHALACRRLPDLLDADPDIEALSFYPHLLAWDLAHLPGGRSALPVIMLDTFEDVGDRTDRERERLLQRLVWLMPNAVFVITGRNRLQWDDERLNDVLDWAGTRCWPQLGTQADGEPRQHLVGYLSPQDCHDYLARRITHLDEPLIPPHIRAIIATRSEGLPLYLDLAVTRYLTLYRRLGTMPAMREIDHDFAALVDRIFRDLTTEERHMARAVSLFDSFSVDLATATAGLERDGVALRLIDRPFIEHDSTGLWPYRLHNPVRSALRDADHRGEDSWSAADWRRAAQRAFDALGTGRDRTAARGDRRILVNCLTQGLRLARDFDLPLDWLIDAAFAYVGDSVWDSLEVGDPLLPRGFPPPTGGAATALITTLGIIARRNRVPRHRTADELRAVLDAGHLPPDLVELPRYYLAMCERDLGHLAASMNGMRLVADAGGRLSADAARGLFHLARRLGRFRDALTTVETLGDDGKQHRARGELWWSQGDISMACACLARARDDAFRAGFSGEAALCQAYLSFSAAFEDRPRALEQIDHATNLLGAAPVGWATLQVEVARLVADAGHDPELPGRARAVAATTRAAGLSSLCAYASLAACFHAAVLESDTLTEQARSWLYDCVHGDEFAYLIEIAHMFTGSNLPPDVARADWIEGQPAARNRWRLLVSERRRQLMTTERT</sequence>
<evidence type="ECO:0000313" key="1">
    <source>
        <dbReference type="EMBL" id="MFC3965742.1"/>
    </source>
</evidence>
<evidence type="ECO:0008006" key="3">
    <source>
        <dbReference type="Google" id="ProtNLM"/>
    </source>
</evidence>
<accession>A0ABV8E002</accession>
<evidence type="ECO:0000313" key="2">
    <source>
        <dbReference type="Proteomes" id="UP001595696"/>
    </source>
</evidence>
<keyword evidence="2" id="KW-1185">Reference proteome</keyword>
<gene>
    <name evidence="1" type="ORF">ACFO0B_27450</name>
</gene>
<dbReference type="InterPro" id="IPR027417">
    <property type="entry name" value="P-loop_NTPase"/>
</dbReference>
<dbReference type="EMBL" id="JBHSAX010000022">
    <property type="protein sequence ID" value="MFC3965742.1"/>
    <property type="molecule type" value="Genomic_DNA"/>
</dbReference>
<dbReference type="SUPFAM" id="SSF52540">
    <property type="entry name" value="P-loop containing nucleoside triphosphate hydrolases"/>
    <property type="match status" value="1"/>
</dbReference>
<dbReference type="RefSeq" id="WP_378615856.1">
    <property type="nucleotide sequence ID" value="NZ_JBHSAX010000022.1"/>
</dbReference>